<keyword evidence="2" id="KW-1185">Reference proteome</keyword>
<accession>A0A160KUW1</accession>
<dbReference type="PATRIC" id="fig|33888.3.peg.2903"/>
<sequence length="175" mass="17601">MTDPLTRSMPLHGAAAQHWLKERGGEADADPAFTLVGHETSADGVLLRRLWHTAGTIRFQPTADTESSSRVLLLPLEGAFTVACGQERATVRRGSVAALSAASAGTISTSAPSSRLVLVVRPAGAAGCTAGLSVSCSPAVPVLLAAANALLDAGLPVDDGVRTALQGLAAAVLAG</sequence>
<evidence type="ECO:0008006" key="3">
    <source>
        <dbReference type="Google" id="ProtNLM"/>
    </source>
</evidence>
<proteinExistence type="predicted"/>
<evidence type="ECO:0000313" key="1">
    <source>
        <dbReference type="EMBL" id="AND17706.1"/>
    </source>
</evidence>
<reference evidence="1 2" key="1">
    <citation type="submission" date="2016-05" db="EMBL/GenBank/DDBJ databases">
        <title>Complete genome sequence of Rathayibacter tritici NCPPB 1953.</title>
        <authorList>
            <person name="Park J."/>
            <person name="Lee H.-H."/>
            <person name="Lee S.-W."/>
            <person name="Seo Y.-S."/>
        </authorList>
    </citation>
    <scope>NUCLEOTIDE SEQUENCE [LARGE SCALE GENOMIC DNA]</scope>
    <source>
        <strain evidence="1 2">NCPPB 1953</strain>
    </source>
</reference>
<evidence type="ECO:0000313" key="2">
    <source>
        <dbReference type="Proteomes" id="UP000077071"/>
    </source>
</evidence>
<name>A0A160KUW1_9MICO</name>
<dbReference type="STRING" id="33888.A6122_2592"/>
<gene>
    <name evidence="1" type="ORF">A6122_2592</name>
</gene>
<dbReference type="KEGG" id="rtn:A6122_2592"/>
<organism evidence="1 2">
    <name type="scientific">Rathayibacter tritici</name>
    <dbReference type="NCBI Taxonomy" id="33888"/>
    <lineage>
        <taxon>Bacteria</taxon>
        <taxon>Bacillati</taxon>
        <taxon>Actinomycetota</taxon>
        <taxon>Actinomycetes</taxon>
        <taxon>Micrococcales</taxon>
        <taxon>Microbacteriaceae</taxon>
        <taxon>Rathayibacter</taxon>
    </lineage>
</organism>
<dbReference type="AlphaFoldDB" id="A0A160KUW1"/>
<dbReference type="EMBL" id="CP015515">
    <property type="protein sequence ID" value="AND17706.1"/>
    <property type="molecule type" value="Genomic_DNA"/>
</dbReference>
<protein>
    <recommendedName>
        <fullName evidence="3">Transcription regulator HTH AraC- type ligand binding domain-containing protein</fullName>
    </recommendedName>
</protein>
<dbReference type="Proteomes" id="UP000077071">
    <property type="component" value="Chromosome"/>
</dbReference>